<dbReference type="PROSITE" id="PS51257">
    <property type="entry name" value="PROKAR_LIPOPROTEIN"/>
    <property type="match status" value="1"/>
</dbReference>
<dbReference type="RefSeq" id="WP_380079180.1">
    <property type="nucleotide sequence ID" value="NZ_JBHRZF010000161.1"/>
</dbReference>
<feature type="signal peptide" evidence="2">
    <location>
        <begin position="1"/>
        <end position="16"/>
    </location>
</feature>
<comment type="caution">
    <text evidence="3">The sequence shown here is derived from an EMBL/GenBank/DDBJ whole genome shotgun (WGS) entry which is preliminary data.</text>
</comment>
<dbReference type="EMBL" id="JBHRZF010000161">
    <property type="protein sequence ID" value="MFC3861864.1"/>
    <property type="molecule type" value="Genomic_DNA"/>
</dbReference>
<keyword evidence="4" id="KW-1185">Reference proteome</keyword>
<keyword evidence="2" id="KW-0732">Signal</keyword>
<sequence>MSSYRLAAATSLLLLAACGQNPTAPLTPQSVTEDRSTWPSLEEGEAPLPDIGIDEGVFQNTPGSDNTDTTLNALALPTDAAPTYLTCRNEPSGPYLRLQTDPARTGAINFVEGSAYLPPVKAIPTAFPYVYLGGQPQTGMAADAGVYVNYDGSWIPFVAVAGTGGARNLPRDTGSEPGKTFVYRLDGHQSVQMRMYVQNDNELRLDITASDWVKFELKGTALTRLGGVGPSTRTIVHPLAPGWQKSGETQVYKVMTTIAFPGKGNFRYLTQNYDFLGSSWSGLNVGQTDTPGSHEWRVPFTRARLYSACAAPRDVVTPTKTALLPRASAEIRLRRLASVAFPGGTTFDLSTRLRQTERGQVSLQNTAAAPALVHYQADPLGRENTVKTLAGILGSGETATLPYSAICGTVPGTSAQSFNVLYAKGETVLGSNATSTAPAVITTPSSMPGAQPGDLLYHAAPVTVNLTCTGK</sequence>
<accession>A0ABV8A839</accession>
<name>A0ABV8A839_9DEIO</name>
<feature type="region of interest" description="Disordered" evidence="1">
    <location>
        <begin position="23"/>
        <end position="46"/>
    </location>
</feature>
<protein>
    <submittedName>
        <fullName evidence="3">Uncharacterized protein</fullName>
    </submittedName>
</protein>
<dbReference type="InterPro" id="IPR038682">
    <property type="entry name" value="YrpD-like_sf"/>
</dbReference>
<evidence type="ECO:0000313" key="3">
    <source>
        <dbReference type="EMBL" id="MFC3861864.1"/>
    </source>
</evidence>
<feature type="chain" id="PRO_5045573459" evidence="2">
    <location>
        <begin position="17"/>
        <end position="471"/>
    </location>
</feature>
<evidence type="ECO:0000256" key="1">
    <source>
        <dbReference type="SAM" id="MobiDB-lite"/>
    </source>
</evidence>
<gene>
    <name evidence="3" type="ORF">ACFOPQ_13940</name>
</gene>
<evidence type="ECO:0000256" key="2">
    <source>
        <dbReference type="SAM" id="SignalP"/>
    </source>
</evidence>
<organism evidence="3 4">
    <name type="scientific">Deinococcus antarcticus</name>
    <dbReference type="NCBI Taxonomy" id="1298767"/>
    <lineage>
        <taxon>Bacteria</taxon>
        <taxon>Thermotogati</taxon>
        <taxon>Deinococcota</taxon>
        <taxon>Deinococci</taxon>
        <taxon>Deinococcales</taxon>
        <taxon>Deinococcaceae</taxon>
        <taxon>Deinococcus</taxon>
    </lineage>
</organism>
<reference evidence="4" key="1">
    <citation type="journal article" date="2019" name="Int. J. Syst. Evol. Microbiol.">
        <title>The Global Catalogue of Microorganisms (GCM) 10K type strain sequencing project: providing services to taxonomists for standard genome sequencing and annotation.</title>
        <authorList>
            <consortium name="The Broad Institute Genomics Platform"/>
            <consortium name="The Broad Institute Genome Sequencing Center for Infectious Disease"/>
            <person name="Wu L."/>
            <person name="Ma J."/>
        </authorList>
    </citation>
    <scope>NUCLEOTIDE SEQUENCE [LARGE SCALE GENOMIC DNA]</scope>
    <source>
        <strain evidence="4">CCTCC AB 2013263</strain>
    </source>
</reference>
<dbReference type="Proteomes" id="UP001595748">
    <property type="component" value="Unassembled WGS sequence"/>
</dbReference>
<dbReference type="Gene3D" id="2.60.120.1270">
    <property type="match status" value="1"/>
</dbReference>
<proteinExistence type="predicted"/>
<evidence type="ECO:0000313" key="4">
    <source>
        <dbReference type="Proteomes" id="UP001595748"/>
    </source>
</evidence>